<dbReference type="RefSeq" id="WP_151078383.1">
    <property type="nucleotide sequence ID" value="NZ_CP047647.1"/>
</dbReference>
<protein>
    <submittedName>
        <fullName evidence="1">Uncharacterized protein</fullName>
    </submittedName>
</protein>
<organism evidence="1 2">
    <name type="scientific">Hymenobacter busanensis</name>
    <dbReference type="NCBI Taxonomy" id="2607656"/>
    <lineage>
        <taxon>Bacteria</taxon>
        <taxon>Pseudomonadati</taxon>
        <taxon>Bacteroidota</taxon>
        <taxon>Cytophagia</taxon>
        <taxon>Cytophagales</taxon>
        <taxon>Hymenobacteraceae</taxon>
        <taxon>Hymenobacter</taxon>
    </lineage>
</organism>
<evidence type="ECO:0000313" key="2">
    <source>
        <dbReference type="Proteomes" id="UP000326380"/>
    </source>
</evidence>
<dbReference type="AlphaFoldDB" id="A0A7L4ZXY5"/>
<comment type="caution">
    <text evidence="1">The sequence shown here is derived from an EMBL/GenBank/DDBJ whole genome shotgun (WGS) entry which is preliminary data.</text>
</comment>
<dbReference type="Proteomes" id="UP000326380">
    <property type="component" value="Unassembled WGS sequence"/>
</dbReference>
<sequence>MAAWALQAPLAFWGFVGTVRAAWHRLFGRAVVWLLFTVWTLLVLVGGSFVVAMLVFGGAASVGDPPGVNNM</sequence>
<gene>
    <name evidence="1" type="ORF">F0P96_08205</name>
</gene>
<keyword evidence="2" id="KW-1185">Reference proteome</keyword>
<reference evidence="1 2" key="1">
    <citation type="submission" date="2019-09" db="EMBL/GenBank/DDBJ databases">
        <title>Genome sequence of Hymenobacter sp. M3.</title>
        <authorList>
            <person name="Srinivasan S."/>
        </authorList>
    </citation>
    <scope>NUCLEOTIDE SEQUENCE [LARGE SCALE GENOMIC DNA]</scope>
    <source>
        <strain evidence="1 2">M3</strain>
    </source>
</reference>
<dbReference type="EMBL" id="VTWU01000003">
    <property type="protein sequence ID" value="KAA9332962.1"/>
    <property type="molecule type" value="Genomic_DNA"/>
</dbReference>
<name>A0A7L4ZXY5_9BACT</name>
<evidence type="ECO:0000313" key="1">
    <source>
        <dbReference type="EMBL" id="KAA9332962.1"/>
    </source>
</evidence>
<proteinExistence type="predicted"/>
<accession>A0A7L4ZXY5</accession>